<dbReference type="InterPro" id="IPR001650">
    <property type="entry name" value="Helicase_C-like"/>
</dbReference>
<evidence type="ECO:0000256" key="4">
    <source>
        <dbReference type="ARBA" id="ARBA00012552"/>
    </source>
</evidence>
<evidence type="ECO:0000256" key="7">
    <source>
        <dbReference type="ARBA" id="ARBA00022741"/>
    </source>
</evidence>
<dbReference type="InterPro" id="IPR044742">
    <property type="entry name" value="DEAD/DEAH_RhlB"/>
</dbReference>
<dbReference type="Gene3D" id="3.40.50.300">
    <property type="entry name" value="P-loop containing nucleotide triphosphate hydrolases"/>
    <property type="match status" value="2"/>
</dbReference>
<proteinExistence type="inferred from homology"/>
<evidence type="ECO:0000256" key="12">
    <source>
        <dbReference type="ARBA" id="ARBA00037449"/>
    </source>
</evidence>
<keyword evidence="19" id="KW-1185">Reference proteome</keyword>
<comment type="similarity">
    <text evidence="3">Belongs to the DEAD box helicase family. DDX5/DBP2 subfamily.</text>
</comment>
<evidence type="ECO:0000256" key="5">
    <source>
        <dbReference type="ARBA" id="ARBA00022517"/>
    </source>
</evidence>
<dbReference type="InterPro" id="IPR027417">
    <property type="entry name" value="P-loop_NTPase"/>
</dbReference>
<evidence type="ECO:0000256" key="6">
    <source>
        <dbReference type="ARBA" id="ARBA00022552"/>
    </source>
</evidence>
<feature type="domain" description="Helicase ATP-binding" evidence="16">
    <location>
        <begin position="123"/>
        <end position="306"/>
    </location>
</feature>
<evidence type="ECO:0000256" key="11">
    <source>
        <dbReference type="ARBA" id="ARBA00023242"/>
    </source>
</evidence>
<dbReference type="PROSITE" id="PS00039">
    <property type="entry name" value="DEAD_ATP_HELICASE"/>
    <property type="match status" value="1"/>
</dbReference>
<dbReference type="PROSITE" id="PS51192">
    <property type="entry name" value="HELICASE_ATP_BIND_1"/>
    <property type="match status" value="1"/>
</dbReference>
<reference evidence="18 19" key="1">
    <citation type="submission" date="2016-02" db="EMBL/GenBank/DDBJ databases">
        <title>Genome analysis of coral dinoflagellate symbionts highlights evolutionary adaptations to a symbiotic lifestyle.</title>
        <authorList>
            <person name="Aranda M."/>
            <person name="Li Y."/>
            <person name="Liew Y.J."/>
            <person name="Baumgarten S."/>
            <person name="Simakov O."/>
            <person name="Wilson M."/>
            <person name="Piel J."/>
            <person name="Ashoor H."/>
            <person name="Bougouffa S."/>
            <person name="Bajic V.B."/>
            <person name="Ryu T."/>
            <person name="Ravasi T."/>
            <person name="Bayer T."/>
            <person name="Micklem G."/>
            <person name="Kim H."/>
            <person name="Bhak J."/>
            <person name="Lajeunesse T.C."/>
            <person name="Voolstra C.R."/>
        </authorList>
    </citation>
    <scope>NUCLEOTIDE SEQUENCE [LARGE SCALE GENOMIC DNA]</scope>
    <source>
        <strain evidence="18 19">CCMP2467</strain>
    </source>
</reference>
<sequence>MKSNWWSEKSQPYRNHNADASKTDWQEQAQSQQAAEPLTAPDWSKIHRAQFKRHFLGVPNVEDAAAEAMRRQLGIVIEDRGCLTASPRPVSSFEELGVLPQYAIDSLRAWNITAPMPVQAQALPLAMAGCNLVGIAQTGSGKTLSYLLPAIVQIEAQEPVPKGSVQPIALILAPTRELAVQITEEASKVLKLSRNGTHKSGIWAVSVYGGGKKFEQIKNLQWGSEIVAATPGRLIDFVTSKVMSLERVTMLVLDEADRMLVEGFAEEVNVISAQIRPERQVLFFSATWAAEVQELASGLCHCSQPVRLSVDQEQGSCMKAARKARQGIVQEVVVVDYPDDYEKQVAEKRRRLDDHLNEVLWSSADHKVLVFVSQKTYADELATKLWDAGFQAAAMHGGKSQEARLATLDRFRRGELRLLIATDVIGRGIDIPSVSHVVVFDMGGVEDYIHRIGRTARGKDGRGHALVFFEYWHKDPGIAAELMEALSSSGQQVPPELKRIVQEVDAGQRQVWKGNNSKWSGKRWASNEWSSRNEYSKRTEGDLRASHFAFRALRSELKKLQPVSVDDAIAEAGVGPTQYKLLLICGLTFCSDAAEVTFLSYVTEVLRCDWGLTSAQESLITSAVFGGMVVGAPIWGYISDHQGRRQLGLKVWGDKVSSLRE</sequence>
<dbReference type="Pfam" id="PF00270">
    <property type="entry name" value="DEAD"/>
    <property type="match status" value="1"/>
</dbReference>
<dbReference type="CDD" id="cd00268">
    <property type="entry name" value="DEADc"/>
    <property type="match status" value="1"/>
</dbReference>
<dbReference type="InterPro" id="IPR020846">
    <property type="entry name" value="MFS_dom"/>
</dbReference>
<comment type="function">
    <text evidence="12">ATP-dependent RNA helicase required for 60S ribosomal subunit synthesis. Involved in efficient pre-rRNA processing, predominantly at site A3, which is necessary for the normal formation of 25S and 5.8S rRNAs.</text>
</comment>
<evidence type="ECO:0000259" key="17">
    <source>
        <dbReference type="PROSITE" id="PS51194"/>
    </source>
</evidence>
<gene>
    <name evidence="18" type="primary">DBP2</name>
    <name evidence="18" type="ORF">AK812_SmicGene11034</name>
</gene>
<name>A0A1Q9EEE0_SYMMI</name>
<dbReference type="SMART" id="SM00487">
    <property type="entry name" value="DEXDc"/>
    <property type="match status" value="1"/>
</dbReference>
<keyword evidence="8 13" id="KW-0378">Hydrolase</keyword>
<dbReference type="EC" id="3.6.4.13" evidence="4"/>
<protein>
    <recommendedName>
        <fullName evidence="4">RNA helicase</fullName>
        <ecNumber evidence="4">3.6.4.13</ecNumber>
    </recommendedName>
</protein>
<dbReference type="SUPFAM" id="SSF103473">
    <property type="entry name" value="MFS general substrate transporter"/>
    <property type="match status" value="1"/>
</dbReference>
<feature type="domain" description="Major facilitator superfamily (MFS) profile" evidence="15">
    <location>
        <begin position="581"/>
        <end position="661"/>
    </location>
</feature>
<dbReference type="GO" id="GO:0016020">
    <property type="term" value="C:membrane"/>
    <property type="evidence" value="ECO:0007669"/>
    <property type="project" value="UniProtKB-SubCell"/>
</dbReference>
<evidence type="ECO:0000256" key="8">
    <source>
        <dbReference type="ARBA" id="ARBA00022801"/>
    </source>
</evidence>
<keyword evidence="7 13" id="KW-0547">Nucleotide-binding</keyword>
<feature type="domain" description="Helicase C-terminal" evidence="17">
    <location>
        <begin position="351"/>
        <end position="501"/>
    </location>
</feature>
<dbReference type="InterPro" id="IPR014001">
    <property type="entry name" value="Helicase_ATP-bd"/>
</dbReference>
<dbReference type="OMA" id="RWASNEW"/>
<keyword evidence="9 13" id="KW-0347">Helicase</keyword>
<keyword evidence="10 13" id="KW-0067">ATP-binding</keyword>
<dbReference type="AlphaFoldDB" id="A0A1Q9EEE0"/>
<evidence type="ECO:0000313" key="19">
    <source>
        <dbReference type="Proteomes" id="UP000186817"/>
    </source>
</evidence>
<dbReference type="SMART" id="SM00490">
    <property type="entry name" value="HELICc"/>
    <property type="match status" value="1"/>
</dbReference>
<dbReference type="PANTHER" id="PTHR47958">
    <property type="entry name" value="ATP-DEPENDENT RNA HELICASE DBP3"/>
    <property type="match status" value="1"/>
</dbReference>
<evidence type="ECO:0000259" key="16">
    <source>
        <dbReference type="PROSITE" id="PS51192"/>
    </source>
</evidence>
<feature type="compositionally biased region" description="Polar residues" evidence="14">
    <location>
        <begin position="1"/>
        <end position="15"/>
    </location>
</feature>
<evidence type="ECO:0000313" key="18">
    <source>
        <dbReference type="EMBL" id="OLQ05779.1"/>
    </source>
</evidence>
<dbReference type="Gene3D" id="1.20.1250.20">
    <property type="entry name" value="MFS general substrate transporter like domains"/>
    <property type="match status" value="1"/>
</dbReference>
<organism evidence="18 19">
    <name type="scientific">Symbiodinium microadriaticum</name>
    <name type="common">Dinoflagellate</name>
    <name type="synonym">Zooxanthella microadriatica</name>
    <dbReference type="NCBI Taxonomy" id="2951"/>
    <lineage>
        <taxon>Eukaryota</taxon>
        <taxon>Sar</taxon>
        <taxon>Alveolata</taxon>
        <taxon>Dinophyceae</taxon>
        <taxon>Suessiales</taxon>
        <taxon>Symbiodiniaceae</taxon>
        <taxon>Symbiodinium</taxon>
    </lineage>
</organism>
<dbReference type="GO" id="GO:0016787">
    <property type="term" value="F:hydrolase activity"/>
    <property type="evidence" value="ECO:0007669"/>
    <property type="project" value="UniProtKB-KW"/>
</dbReference>
<comment type="caution">
    <text evidence="18">The sequence shown here is derived from an EMBL/GenBank/DDBJ whole genome shotgun (WGS) entry which is preliminary data.</text>
</comment>
<dbReference type="GO" id="GO:0003724">
    <property type="term" value="F:RNA helicase activity"/>
    <property type="evidence" value="ECO:0007669"/>
    <property type="project" value="UniProtKB-EC"/>
</dbReference>
<feature type="compositionally biased region" description="Low complexity" evidence="14">
    <location>
        <begin position="26"/>
        <end position="36"/>
    </location>
</feature>
<feature type="region of interest" description="Disordered" evidence="14">
    <location>
        <begin position="1"/>
        <end position="41"/>
    </location>
</feature>
<evidence type="ECO:0000256" key="14">
    <source>
        <dbReference type="SAM" id="MobiDB-lite"/>
    </source>
</evidence>
<evidence type="ECO:0000259" key="15">
    <source>
        <dbReference type="PROSITE" id="PS50850"/>
    </source>
</evidence>
<evidence type="ECO:0000256" key="2">
    <source>
        <dbReference type="ARBA" id="ARBA00004604"/>
    </source>
</evidence>
<keyword evidence="6" id="KW-0698">rRNA processing</keyword>
<dbReference type="InterPro" id="IPR036259">
    <property type="entry name" value="MFS_trans_sf"/>
</dbReference>
<keyword evidence="5" id="KW-0690">Ribosome biogenesis</keyword>
<comment type="subcellular location">
    <subcellularLocation>
        <location evidence="1">Membrane</location>
        <topology evidence="1">Multi-pass membrane protein</topology>
    </subcellularLocation>
    <subcellularLocation>
        <location evidence="2">Nucleus</location>
        <location evidence="2">Nucleolus</location>
    </subcellularLocation>
</comment>
<keyword evidence="11" id="KW-0539">Nucleus</keyword>
<dbReference type="PROSITE" id="PS51194">
    <property type="entry name" value="HELICASE_CTER"/>
    <property type="match status" value="1"/>
</dbReference>
<dbReference type="GO" id="GO:0003676">
    <property type="term" value="F:nucleic acid binding"/>
    <property type="evidence" value="ECO:0007669"/>
    <property type="project" value="InterPro"/>
</dbReference>
<dbReference type="CDD" id="cd18787">
    <property type="entry name" value="SF2_C_DEAD"/>
    <property type="match status" value="1"/>
</dbReference>
<dbReference type="EMBL" id="LSRX01000176">
    <property type="protein sequence ID" value="OLQ05779.1"/>
    <property type="molecule type" value="Genomic_DNA"/>
</dbReference>
<dbReference type="OrthoDB" id="409977at2759"/>
<dbReference type="SUPFAM" id="SSF52540">
    <property type="entry name" value="P-loop containing nucleoside triphosphate hydrolases"/>
    <property type="match status" value="1"/>
</dbReference>
<dbReference type="PROSITE" id="PS50850">
    <property type="entry name" value="MFS"/>
    <property type="match status" value="1"/>
</dbReference>
<evidence type="ECO:0000256" key="3">
    <source>
        <dbReference type="ARBA" id="ARBA00009334"/>
    </source>
</evidence>
<dbReference type="InterPro" id="IPR011545">
    <property type="entry name" value="DEAD/DEAH_box_helicase_dom"/>
</dbReference>
<dbReference type="Pfam" id="PF00271">
    <property type="entry name" value="Helicase_C"/>
    <property type="match status" value="1"/>
</dbReference>
<dbReference type="InterPro" id="IPR000629">
    <property type="entry name" value="RNA-helicase_DEAD-box_CS"/>
</dbReference>
<accession>A0A1Q9EEE0</accession>
<evidence type="ECO:0000256" key="10">
    <source>
        <dbReference type="ARBA" id="ARBA00022840"/>
    </source>
</evidence>
<evidence type="ECO:0000256" key="13">
    <source>
        <dbReference type="RuleBase" id="RU000492"/>
    </source>
</evidence>
<evidence type="ECO:0000256" key="9">
    <source>
        <dbReference type="ARBA" id="ARBA00022806"/>
    </source>
</evidence>
<evidence type="ECO:0000256" key="1">
    <source>
        <dbReference type="ARBA" id="ARBA00004141"/>
    </source>
</evidence>
<dbReference type="GO" id="GO:0022857">
    <property type="term" value="F:transmembrane transporter activity"/>
    <property type="evidence" value="ECO:0007669"/>
    <property type="project" value="InterPro"/>
</dbReference>
<dbReference type="GO" id="GO:0005524">
    <property type="term" value="F:ATP binding"/>
    <property type="evidence" value="ECO:0007669"/>
    <property type="project" value="UniProtKB-KW"/>
</dbReference>
<feature type="compositionally biased region" description="Basic and acidic residues" evidence="14">
    <location>
        <begin position="16"/>
        <end position="25"/>
    </location>
</feature>
<dbReference type="Proteomes" id="UP000186817">
    <property type="component" value="Unassembled WGS sequence"/>
</dbReference>